<organism evidence="1 2">
    <name type="scientific">Arabidopsis thaliana</name>
    <name type="common">Mouse-ear cress</name>
    <dbReference type="NCBI Taxonomy" id="3702"/>
    <lineage>
        <taxon>Eukaryota</taxon>
        <taxon>Viridiplantae</taxon>
        <taxon>Streptophyta</taxon>
        <taxon>Embryophyta</taxon>
        <taxon>Tracheophyta</taxon>
        <taxon>Spermatophyta</taxon>
        <taxon>Magnoliopsida</taxon>
        <taxon>eudicotyledons</taxon>
        <taxon>Gunneridae</taxon>
        <taxon>Pentapetalae</taxon>
        <taxon>rosids</taxon>
        <taxon>malvids</taxon>
        <taxon>Brassicales</taxon>
        <taxon>Brassicaceae</taxon>
        <taxon>Camelineae</taxon>
        <taxon>Arabidopsis</taxon>
    </lineage>
</organism>
<name>A0A654G5R0_ARATH</name>
<evidence type="ECO:0000313" key="1">
    <source>
        <dbReference type="EMBL" id="VYS68460.1"/>
    </source>
</evidence>
<dbReference type="EMBL" id="CACRSJ010000110">
    <property type="protein sequence ID" value="VYS68460.1"/>
    <property type="molecule type" value="Genomic_DNA"/>
</dbReference>
<dbReference type="Proteomes" id="UP000426265">
    <property type="component" value="Unassembled WGS sequence"/>
</dbReference>
<protein>
    <submittedName>
        <fullName evidence="1">Uncharacterized protein</fullName>
    </submittedName>
</protein>
<reference evidence="1 2" key="1">
    <citation type="submission" date="2019-11" db="EMBL/GenBank/DDBJ databases">
        <authorList>
            <person name="Jiao W.-B."/>
            <person name="Schneeberger K."/>
        </authorList>
    </citation>
    <scope>NUCLEOTIDE SEQUENCE [LARGE SCALE GENOMIC DNA]</scope>
    <source>
        <strain evidence="2">cv. An-1</strain>
    </source>
</reference>
<proteinExistence type="predicted"/>
<dbReference type="AlphaFoldDB" id="A0A654G5R0"/>
<gene>
    <name evidence="1" type="ORF">AN1_LOCUS23850</name>
</gene>
<sequence>MRSGAHIFNVRIATGFYAFDENFNIIHDAYIHERWMLVRMTVRTPAIPGVAFAQYDPTRF</sequence>
<evidence type="ECO:0000313" key="2">
    <source>
        <dbReference type="Proteomes" id="UP000426265"/>
    </source>
</evidence>
<accession>A0A654G5R0</accession>